<sequence length="187" mass="21413">MIDKGKLMSIGIIDLIAVGRRYRGVRGPRSFNIAIKITSDTDRALIDCYTLHPQAPLDRLAKLNDKSKEMKHKMRSLSDGMAEASAEFRNLRKPTGPVDKLEKMWLRGHVRYYLDCKIKFMDEFLKLNRQMSRTELGIAKECAGYEKLREDYMLSVARLFGFGFLNVVMVGLFYKAGRLLKPADVST</sequence>
<evidence type="ECO:0000256" key="1">
    <source>
        <dbReference type="SAM" id="Phobius"/>
    </source>
</evidence>
<evidence type="ECO:0000313" key="2">
    <source>
        <dbReference type="EMBL" id="KAF5746066.1"/>
    </source>
</evidence>
<proteinExistence type="predicted"/>
<keyword evidence="1" id="KW-0472">Membrane</keyword>
<gene>
    <name evidence="2" type="ORF">HS088_TW06G00231</name>
</gene>
<name>A0A7J7DJ26_TRIWF</name>
<organism evidence="2 3">
    <name type="scientific">Tripterygium wilfordii</name>
    <name type="common">Thunder God vine</name>
    <dbReference type="NCBI Taxonomy" id="458696"/>
    <lineage>
        <taxon>Eukaryota</taxon>
        <taxon>Viridiplantae</taxon>
        <taxon>Streptophyta</taxon>
        <taxon>Embryophyta</taxon>
        <taxon>Tracheophyta</taxon>
        <taxon>Spermatophyta</taxon>
        <taxon>Magnoliopsida</taxon>
        <taxon>eudicotyledons</taxon>
        <taxon>Gunneridae</taxon>
        <taxon>Pentapetalae</taxon>
        <taxon>rosids</taxon>
        <taxon>fabids</taxon>
        <taxon>Celastrales</taxon>
        <taxon>Celastraceae</taxon>
        <taxon>Tripterygium</taxon>
    </lineage>
</organism>
<dbReference type="AlphaFoldDB" id="A0A7J7DJ26"/>
<keyword evidence="1" id="KW-1133">Transmembrane helix</keyword>
<comment type="caution">
    <text evidence="2">The sequence shown here is derived from an EMBL/GenBank/DDBJ whole genome shotgun (WGS) entry which is preliminary data.</text>
</comment>
<feature type="transmembrane region" description="Helical" evidence="1">
    <location>
        <begin position="156"/>
        <end position="174"/>
    </location>
</feature>
<dbReference type="Proteomes" id="UP000593562">
    <property type="component" value="Unassembled WGS sequence"/>
</dbReference>
<reference evidence="2 3" key="1">
    <citation type="journal article" date="2020" name="Nat. Commun.">
        <title>Genome of Tripterygium wilfordii and identification of cytochrome P450 involved in triptolide biosynthesis.</title>
        <authorList>
            <person name="Tu L."/>
            <person name="Su P."/>
            <person name="Zhang Z."/>
            <person name="Gao L."/>
            <person name="Wang J."/>
            <person name="Hu T."/>
            <person name="Zhou J."/>
            <person name="Zhang Y."/>
            <person name="Zhao Y."/>
            <person name="Liu Y."/>
            <person name="Song Y."/>
            <person name="Tong Y."/>
            <person name="Lu Y."/>
            <person name="Yang J."/>
            <person name="Xu C."/>
            <person name="Jia M."/>
            <person name="Peters R.J."/>
            <person name="Huang L."/>
            <person name="Gao W."/>
        </authorList>
    </citation>
    <scope>NUCLEOTIDE SEQUENCE [LARGE SCALE GENOMIC DNA]</scope>
    <source>
        <strain evidence="3">cv. XIE 37</strain>
        <tissue evidence="2">Leaf</tissue>
    </source>
</reference>
<dbReference type="InParanoid" id="A0A7J7DJ26"/>
<protein>
    <submittedName>
        <fullName evidence="2">Uncharacterized protein</fullName>
    </submittedName>
</protein>
<keyword evidence="1" id="KW-0812">Transmembrane</keyword>
<keyword evidence="3" id="KW-1185">Reference proteome</keyword>
<dbReference type="EMBL" id="JAAARO010000006">
    <property type="protein sequence ID" value="KAF5746066.1"/>
    <property type="molecule type" value="Genomic_DNA"/>
</dbReference>
<accession>A0A7J7DJ26</accession>
<evidence type="ECO:0000313" key="3">
    <source>
        <dbReference type="Proteomes" id="UP000593562"/>
    </source>
</evidence>